<evidence type="ECO:0000256" key="4">
    <source>
        <dbReference type="SAM" id="Coils"/>
    </source>
</evidence>
<gene>
    <name evidence="6" type="ORF">A3J47_03260</name>
</gene>
<feature type="domain" description="Bacterial type II secretion system protein E" evidence="5">
    <location>
        <begin position="248"/>
        <end position="262"/>
    </location>
</feature>
<dbReference type="SUPFAM" id="SSF52540">
    <property type="entry name" value="P-loop containing nucleoside triphosphate hydrolases"/>
    <property type="match status" value="1"/>
</dbReference>
<sequence length="439" mass="49011">MFKKYRTTKRAEIFEIGAIEIKEGELDRLEKELSNTSDLKGRLQKVSTTGLLELLVAGALKTEASDIHLEPEQKSARLRYRIDGLLHDIAVIDRHPYEKALDRIKVLSKMKLNTRGVSQDGRFTIRQKSVSMEVRVSVLPGEFGETIVMRLLDPRTIKKDIEELGMRKDLLEKVKGVLKKPTGAILTTGPTGSGKTTMLYSFVNRLNSPDKKIITIEDPIEYRIEGISQTQVDARRDYTFANGLRAIVRQDPDIILVGEIRDTETADIALQAALTGHLVLSTIHTNDAAGTIPRLIDLGIRPQVIAPAINMAMAQRLVRKLCSNCKKMKKIEAEDLKKVKTLLEPLGEKLGLPKLDSELEIGVPGKCKECNESGYKGRIGVFEAFEMSREVEKLILKSPAISEVRDLIIAEGMITMPQDAYLKLIEGVTSMEEIERVLG</sequence>
<dbReference type="Proteomes" id="UP000176581">
    <property type="component" value="Unassembled WGS sequence"/>
</dbReference>
<evidence type="ECO:0000313" key="7">
    <source>
        <dbReference type="Proteomes" id="UP000176581"/>
    </source>
</evidence>
<dbReference type="Pfam" id="PF00437">
    <property type="entry name" value="T2SSE"/>
    <property type="match status" value="1"/>
</dbReference>
<accession>A0A1F8FSG2</accession>
<comment type="similarity">
    <text evidence="1">Belongs to the GSP E family.</text>
</comment>
<evidence type="ECO:0000256" key="2">
    <source>
        <dbReference type="ARBA" id="ARBA00022741"/>
    </source>
</evidence>
<evidence type="ECO:0000259" key="5">
    <source>
        <dbReference type="PROSITE" id="PS00662"/>
    </source>
</evidence>
<comment type="caution">
    <text evidence="6">The sequence shown here is derived from an EMBL/GenBank/DDBJ whole genome shotgun (WGS) entry which is preliminary data.</text>
</comment>
<keyword evidence="2" id="KW-0547">Nucleotide-binding</keyword>
<keyword evidence="4" id="KW-0175">Coiled coil</keyword>
<feature type="coiled-coil region" evidence="4">
    <location>
        <begin position="19"/>
        <end position="46"/>
    </location>
</feature>
<proteinExistence type="inferred from homology"/>
<evidence type="ECO:0000313" key="6">
    <source>
        <dbReference type="EMBL" id="OGN16114.1"/>
    </source>
</evidence>
<dbReference type="CDD" id="cd01129">
    <property type="entry name" value="PulE-GspE-like"/>
    <property type="match status" value="1"/>
</dbReference>
<dbReference type="PROSITE" id="PS00662">
    <property type="entry name" value="T2SP_E"/>
    <property type="match status" value="1"/>
</dbReference>
<dbReference type="GO" id="GO:0005524">
    <property type="term" value="F:ATP binding"/>
    <property type="evidence" value="ECO:0007669"/>
    <property type="project" value="UniProtKB-KW"/>
</dbReference>
<dbReference type="Gene3D" id="3.40.50.300">
    <property type="entry name" value="P-loop containing nucleotide triphosphate hydrolases"/>
    <property type="match status" value="1"/>
</dbReference>
<dbReference type="PANTHER" id="PTHR30258:SF1">
    <property type="entry name" value="PROTEIN TRANSPORT PROTEIN HOFB HOMOLOG"/>
    <property type="match status" value="1"/>
</dbReference>
<reference evidence="6 7" key="1">
    <citation type="journal article" date="2016" name="Nat. Commun.">
        <title>Thousands of microbial genomes shed light on interconnected biogeochemical processes in an aquifer system.</title>
        <authorList>
            <person name="Anantharaman K."/>
            <person name="Brown C.T."/>
            <person name="Hug L.A."/>
            <person name="Sharon I."/>
            <person name="Castelle C.J."/>
            <person name="Probst A.J."/>
            <person name="Thomas B.C."/>
            <person name="Singh A."/>
            <person name="Wilkins M.J."/>
            <person name="Karaoz U."/>
            <person name="Brodie E.L."/>
            <person name="Williams K.H."/>
            <person name="Hubbard S.S."/>
            <person name="Banfield J.F."/>
        </authorList>
    </citation>
    <scope>NUCLEOTIDE SEQUENCE [LARGE SCALE GENOMIC DNA]</scope>
</reference>
<name>A0A1F8FSG2_9BACT</name>
<dbReference type="GO" id="GO:0016887">
    <property type="term" value="F:ATP hydrolysis activity"/>
    <property type="evidence" value="ECO:0007669"/>
    <property type="project" value="TreeGrafter"/>
</dbReference>
<protein>
    <recommendedName>
        <fullName evidence="5">Bacterial type II secretion system protein E domain-containing protein</fullName>
    </recommendedName>
</protein>
<organism evidence="6 7">
    <name type="scientific">Candidatus Yanofskybacteria bacterium RIFCSPHIGHO2_02_FULL_43_22</name>
    <dbReference type="NCBI Taxonomy" id="1802681"/>
    <lineage>
        <taxon>Bacteria</taxon>
        <taxon>Candidatus Yanofskyibacteriota</taxon>
    </lineage>
</organism>
<dbReference type="GO" id="GO:0005886">
    <property type="term" value="C:plasma membrane"/>
    <property type="evidence" value="ECO:0007669"/>
    <property type="project" value="TreeGrafter"/>
</dbReference>
<dbReference type="EMBL" id="MGJV01000001">
    <property type="protein sequence ID" value="OGN16114.1"/>
    <property type="molecule type" value="Genomic_DNA"/>
</dbReference>
<dbReference type="PANTHER" id="PTHR30258">
    <property type="entry name" value="TYPE II SECRETION SYSTEM PROTEIN GSPE-RELATED"/>
    <property type="match status" value="1"/>
</dbReference>
<evidence type="ECO:0000256" key="3">
    <source>
        <dbReference type="ARBA" id="ARBA00022840"/>
    </source>
</evidence>
<keyword evidence="3" id="KW-0067">ATP-binding</keyword>
<dbReference type="InterPro" id="IPR027417">
    <property type="entry name" value="P-loop_NTPase"/>
</dbReference>
<dbReference type="InterPro" id="IPR001482">
    <property type="entry name" value="T2SS/T4SS_dom"/>
</dbReference>
<evidence type="ECO:0000256" key="1">
    <source>
        <dbReference type="ARBA" id="ARBA00006611"/>
    </source>
</evidence>
<dbReference type="Gene3D" id="3.30.450.90">
    <property type="match status" value="1"/>
</dbReference>
<dbReference type="AlphaFoldDB" id="A0A1F8FSG2"/>